<evidence type="ECO:0000256" key="1">
    <source>
        <dbReference type="SAM" id="Phobius"/>
    </source>
</evidence>
<comment type="caution">
    <text evidence="2">The sequence shown here is derived from an EMBL/GenBank/DDBJ whole genome shotgun (WGS) entry which is preliminary data.</text>
</comment>
<keyword evidence="1" id="KW-1133">Transmembrane helix</keyword>
<evidence type="ECO:0000313" key="2">
    <source>
        <dbReference type="EMBL" id="MBB5515276.1"/>
    </source>
</evidence>
<dbReference type="Proteomes" id="UP000553766">
    <property type="component" value="Unassembled WGS sequence"/>
</dbReference>
<sequence length="349" mass="38659">MTGGAQVHQIDLLCLACGGQCLFDPRAQELTCHSCGTYRPLSSDGDARAADEFPYDPDRPEAEQPAFQGEQIHKCQTCGGEVVFAGPSLSDRCAYCDGPVVRGTEQSAFETMAVIPFARTHEDAARGIAAWIKGRIAAPDDLKDIASQGRLAPIYVPFWTFDSQEAVEYWATYVVGSGKHRRTRETTGKMRITFDDLLVPASPHVTPLIRDGILHDFDPSRLRAYQPGFIAGFAAERHHMTVDEGLRANADDKDLLIRNRIIRKVDKRGTEVQRYRTDTTGIHYRRILLPVWILHYSYGGRAKKIVVSGIDGRTYGERPFSRSKLAAYAFAVTVLTVLVGLVWGAVAVM</sequence>
<keyword evidence="2" id="KW-0689">Ribosomal protein</keyword>
<organism evidence="2 3">
    <name type="scientific">Rubricella aquisinus</name>
    <dbReference type="NCBI Taxonomy" id="2028108"/>
    <lineage>
        <taxon>Bacteria</taxon>
        <taxon>Pseudomonadati</taxon>
        <taxon>Pseudomonadota</taxon>
        <taxon>Alphaproteobacteria</taxon>
        <taxon>Rhodobacterales</taxon>
        <taxon>Paracoccaceae</taxon>
        <taxon>Rubricella</taxon>
    </lineage>
</organism>
<gene>
    <name evidence="2" type="ORF">FHS89_001286</name>
</gene>
<accession>A0A840X052</accession>
<dbReference type="EMBL" id="JACIJS010000003">
    <property type="protein sequence ID" value="MBB5515276.1"/>
    <property type="molecule type" value="Genomic_DNA"/>
</dbReference>
<feature type="transmembrane region" description="Helical" evidence="1">
    <location>
        <begin position="325"/>
        <end position="346"/>
    </location>
</feature>
<dbReference type="RefSeq" id="WP_184009690.1">
    <property type="nucleotide sequence ID" value="NZ_JACIJS010000003.1"/>
</dbReference>
<keyword evidence="1" id="KW-0472">Membrane</keyword>
<keyword evidence="2" id="KW-0687">Ribonucleoprotein</keyword>
<protein>
    <submittedName>
        <fullName evidence="2">Ribosomal protein S27E</fullName>
    </submittedName>
</protein>
<keyword evidence="3" id="KW-1185">Reference proteome</keyword>
<keyword evidence="1" id="KW-0812">Transmembrane</keyword>
<dbReference type="GO" id="GO:0005840">
    <property type="term" value="C:ribosome"/>
    <property type="evidence" value="ECO:0007669"/>
    <property type="project" value="UniProtKB-KW"/>
</dbReference>
<name>A0A840X052_9RHOB</name>
<evidence type="ECO:0000313" key="3">
    <source>
        <dbReference type="Proteomes" id="UP000553766"/>
    </source>
</evidence>
<reference evidence="2 3" key="1">
    <citation type="submission" date="2020-08" db="EMBL/GenBank/DDBJ databases">
        <title>Genomic Encyclopedia of Type Strains, Phase IV (KMG-IV): sequencing the most valuable type-strain genomes for metagenomic binning, comparative biology and taxonomic classification.</title>
        <authorList>
            <person name="Goeker M."/>
        </authorList>
    </citation>
    <scope>NUCLEOTIDE SEQUENCE [LARGE SCALE GENOMIC DNA]</scope>
    <source>
        <strain evidence="2 3">DSM 103377</strain>
    </source>
</reference>
<proteinExistence type="predicted"/>
<dbReference type="AlphaFoldDB" id="A0A840X052"/>